<dbReference type="AlphaFoldDB" id="A0A1V4I3G7"/>
<organism evidence="1 2">
    <name type="scientific">Nitrobacter vulgaris</name>
    <dbReference type="NCBI Taxonomy" id="29421"/>
    <lineage>
        <taxon>Bacteria</taxon>
        <taxon>Pseudomonadati</taxon>
        <taxon>Pseudomonadota</taxon>
        <taxon>Alphaproteobacteria</taxon>
        <taxon>Hyphomicrobiales</taxon>
        <taxon>Nitrobacteraceae</taxon>
        <taxon>Nitrobacter</taxon>
    </lineage>
</organism>
<accession>A0A1V4I3G7</accession>
<dbReference type="EMBL" id="MWPQ01000001">
    <property type="protein sequence ID" value="OPH84684.1"/>
    <property type="molecule type" value="Genomic_DNA"/>
</dbReference>
<comment type="caution">
    <text evidence="1">The sequence shown here is derived from an EMBL/GenBank/DDBJ whole genome shotgun (WGS) entry which is preliminary data.</text>
</comment>
<protein>
    <submittedName>
        <fullName evidence="1">Uncharacterized protein</fullName>
    </submittedName>
</protein>
<name>A0A1V4I3G7_NITVU</name>
<dbReference type="OrthoDB" id="8264784at2"/>
<keyword evidence="2" id="KW-1185">Reference proteome</keyword>
<sequence>MMPIFRYFVVMGCCLAGLLFVAGLLWPSDHVEIADNRPAAINVAASTAESGSASQASAAGQAVLNTIDNWRRSEKRFERAKQHPHPVVYPNVATLAPTPDRLQWERHLRYLPADHVYEARAEMPKEATAERSKVAAKPATRKHIAHARPARIAQEAERPRYARNAAWNPFGLFD</sequence>
<proteinExistence type="predicted"/>
<reference evidence="1 2" key="1">
    <citation type="submission" date="2017-02" db="EMBL/GenBank/DDBJ databases">
        <title>Genome sequence of the nitrite-oxidizing bacterium Nitrobacter vulgaris strain Ab1.</title>
        <authorList>
            <person name="Mellbye B.L."/>
            <person name="Davis E.W."/>
            <person name="Spieck E."/>
            <person name="Chang J.H."/>
            <person name="Bottomley P.J."/>
            <person name="Sayavedra-Soto L.A."/>
        </authorList>
    </citation>
    <scope>NUCLEOTIDE SEQUENCE [LARGE SCALE GENOMIC DNA]</scope>
    <source>
        <strain evidence="1 2">Ab1</strain>
    </source>
</reference>
<evidence type="ECO:0000313" key="2">
    <source>
        <dbReference type="Proteomes" id="UP000189940"/>
    </source>
</evidence>
<dbReference type="Proteomes" id="UP000189940">
    <property type="component" value="Unassembled WGS sequence"/>
</dbReference>
<evidence type="ECO:0000313" key="1">
    <source>
        <dbReference type="EMBL" id="OPH84684.1"/>
    </source>
</evidence>
<gene>
    <name evidence="1" type="ORF">B2M20_00015</name>
</gene>